<dbReference type="Proteomes" id="UP001347796">
    <property type="component" value="Unassembled WGS sequence"/>
</dbReference>
<reference evidence="4 5" key="1">
    <citation type="submission" date="2024-01" db="EMBL/GenBank/DDBJ databases">
        <title>The genome of the rayed Mediterranean limpet Patella caerulea (Linnaeus, 1758).</title>
        <authorList>
            <person name="Anh-Thu Weber A."/>
            <person name="Halstead-Nussloch G."/>
        </authorList>
    </citation>
    <scope>NUCLEOTIDE SEQUENCE [LARGE SCALE GENOMIC DNA]</scope>
    <source>
        <strain evidence="4">AATW-2023a</strain>
        <tissue evidence="4">Whole specimen</tissue>
    </source>
</reference>
<dbReference type="GO" id="GO:0016491">
    <property type="term" value="F:oxidoreductase activity"/>
    <property type="evidence" value="ECO:0007669"/>
    <property type="project" value="UniProtKB-KW"/>
</dbReference>
<evidence type="ECO:0000256" key="1">
    <source>
        <dbReference type="ARBA" id="ARBA00023002"/>
    </source>
</evidence>
<dbReference type="InterPro" id="IPR002347">
    <property type="entry name" value="SDR_fam"/>
</dbReference>
<evidence type="ECO:0000313" key="4">
    <source>
        <dbReference type="EMBL" id="KAK6185586.1"/>
    </source>
</evidence>
<keyword evidence="5" id="KW-1185">Reference proteome</keyword>
<dbReference type="Pfam" id="PF00106">
    <property type="entry name" value="adh_short"/>
    <property type="match status" value="1"/>
</dbReference>
<protein>
    <submittedName>
        <fullName evidence="4">Uncharacterized protein</fullName>
    </submittedName>
</protein>
<evidence type="ECO:0000256" key="3">
    <source>
        <dbReference type="SAM" id="Phobius"/>
    </source>
</evidence>
<keyword evidence="3" id="KW-1133">Transmembrane helix</keyword>
<dbReference type="EMBL" id="JAZGQO010000006">
    <property type="protein sequence ID" value="KAK6185586.1"/>
    <property type="molecule type" value="Genomic_DNA"/>
</dbReference>
<dbReference type="PANTHER" id="PTHR43157">
    <property type="entry name" value="PHOSPHATIDYLINOSITOL-GLYCAN BIOSYNTHESIS CLASS F PROTEIN-RELATED"/>
    <property type="match status" value="1"/>
</dbReference>
<evidence type="ECO:0000313" key="5">
    <source>
        <dbReference type="Proteomes" id="UP001347796"/>
    </source>
</evidence>
<gene>
    <name evidence="4" type="ORF">SNE40_007787</name>
</gene>
<sequence>MDPVTLWCIGFTVTLLLFIVAIIYVRLNFGRCLSKADLSGKTAIVTGANTGIGYYTALDFATRNARVILACRNIQKAVEAQNRIIEETDNEEIIVKELDLSSMKSVRNFVREILDEEPELHILVNNAGVLGMPKIITEDGLESMFATNHFGPFLLTNLLLDLLKYSAPSRIVNVSSVVNTMGRIEFDNLRAEKYFNYHRIYFDSKLANIIFTRELARRLEGSDVLVNCLHPGTIQTELLRNLPAIFRLPITLIGKFFFKNCDEGAQTSIYCAVSEEVEGISGKYFVDCALADDAANKISQDPGIAKKLWEISEKYTGLVP</sequence>
<name>A0AAN8JYD7_PATCE</name>
<organism evidence="4 5">
    <name type="scientific">Patella caerulea</name>
    <name type="common">Rayed Mediterranean limpet</name>
    <dbReference type="NCBI Taxonomy" id="87958"/>
    <lineage>
        <taxon>Eukaryota</taxon>
        <taxon>Metazoa</taxon>
        <taxon>Spiralia</taxon>
        <taxon>Lophotrochozoa</taxon>
        <taxon>Mollusca</taxon>
        <taxon>Gastropoda</taxon>
        <taxon>Patellogastropoda</taxon>
        <taxon>Patelloidea</taxon>
        <taxon>Patellidae</taxon>
        <taxon>Patella</taxon>
    </lineage>
</organism>
<accession>A0AAN8JYD7</accession>
<keyword evidence="3" id="KW-0472">Membrane</keyword>
<evidence type="ECO:0000256" key="2">
    <source>
        <dbReference type="RuleBase" id="RU000363"/>
    </source>
</evidence>
<comment type="similarity">
    <text evidence="2">Belongs to the short-chain dehydrogenases/reductases (SDR) family.</text>
</comment>
<comment type="caution">
    <text evidence="4">The sequence shown here is derived from an EMBL/GenBank/DDBJ whole genome shotgun (WGS) entry which is preliminary data.</text>
</comment>
<keyword evidence="1" id="KW-0560">Oxidoreductase</keyword>
<dbReference type="SUPFAM" id="SSF51735">
    <property type="entry name" value="NAD(P)-binding Rossmann-fold domains"/>
    <property type="match status" value="1"/>
</dbReference>
<dbReference type="PANTHER" id="PTHR43157:SF66">
    <property type="entry name" value="WW DOMAIN-CONTAINING OXIDOREDUCTASE-LIKE PROTEIN"/>
    <property type="match status" value="1"/>
</dbReference>
<feature type="transmembrane region" description="Helical" evidence="3">
    <location>
        <begin position="6"/>
        <end position="25"/>
    </location>
</feature>
<dbReference type="PRINTS" id="PR00081">
    <property type="entry name" value="GDHRDH"/>
</dbReference>
<proteinExistence type="inferred from homology"/>
<dbReference type="AlphaFoldDB" id="A0AAN8JYD7"/>
<dbReference type="Gene3D" id="3.40.50.720">
    <property type="entry name" value="NAD(P)-binding Rossmann-like Domain"/>
    <property type="match status" value="1"/>
</dbReference>
<dbReference type="InterPro" id="IPR036291">
    <property type="entry name" value="NAD(P)-bd_dom_sf"/>
</dbReference>
<dbReference type="PRINTS" id="PR00080">
    <property type="entry name" value="SDRFAMILY"/>
</dbReference>
<keyword evidence="3" id="KW-0812">Transmembrane</keyword>